<accession>A0ABD3CBY8</accession>
<dbReference type="SMART" id="SM00028">
    <property type="entry name" value="TPR"/>
    <property type="match status" value="4"/>
</dbReference>
<dbReference type="AlphaFoldDB" id="A0ABD3CBY8"/>
<protein>
    <recommendedName>
        <fullName evidence="4">Chloroplast lumen common family protein</fullName>
    </recommendedName>
</protein>
<reference evidence="3" key="1">
    <citation type="journal article" date="2024" name="IScience">
        <title>Strigolactones Initiate the Formation of Haustorium-like Structures in Castilleja.</title>
        <authorList>
            <person name="Buerger M."/>
            <person name="Peterson D."/>
            <person name="Chory J."/>
        </authorList>
    </citation>
    <scope>NUCLEOTIDE SEQUENCE [LARGE SCALE GENOMIC DNA]</scope>
</reference>
<dbReference type="SUPFAM" id="SSF48452">
    <property type="entry name" value="TPR-like"/>
    <property type="match status" value="1"/>
</dbReference>
<evidence type="ECO:0008006" key="4">
    <source>
        <dbReference type="Google" id="ProtNLM"/>
    </source>
</evidence>
<evidence type="ECO:0000313" key="2">
    <source>
        <dbReference type="EMBL" id="KAL3626851.1"/>
    </source>
</evidence>
<sequence>MTASPLSNHHHQFKTPKLSSQNHFRNPITNSSSSIFHHPKLKQPVKNPHISSIPNSKHPILACPSPPQKTIPKFFVEKFATVLFWSLVFTGNLNTRPVIAHQVQESEILEDKSDSHSEKIDYSEEEIMCMKLLQQNPKNIDALKMVVNVKMKKGKTSEAVEYVEKLMELQHNEMEWRLLQALCYEMMGDLNKAKSLFKSILKQKPLLLRALHGLAMVMHKNKEGSAVFDMLERASEVAHRDKRVKEERNIRILVAQMLIIKGNFAEALERLQDLIEENRRDFRPYLCQGMVYSLLGKGKEARESFEMYRSLVPEEFPQRGFLDDVVSSAKMESRKQHERSFKAN</sequence>
<dbReference type="Pfam" id="PF13174">
    <property type="entry name" value="TPR_6"/>
    <property type="match status" value="1"/>
</dbReference>
<dbReference type="PANTHER" id="PTHR36350">
    <property type="entry name" value="TRANSMEMBRANE PROTEIN"/>
    <property type="match status" value="1"/>
</dbReference>
<evidence type="ECO:0000313" key="3">
    <source>
        <dbReference type="Proteomes" id="UP001632038"/>
    </source>
</evidence>
<dbReference type="InterPro" id="IPR019734">
    <property type="entry name" value="TPR_rpt"/>
</dbReference>
<keyword evidence="3" id="KW-1185">Reference proteome</keyword>
<evidence type="ECO:0000256" key="1">
    <source>
        <dbReference type="SAM" id="MobiDB-lite"/>
    </source>
</evidence>
<dbReference type="EMBL" id="JAVIJP010000042">
    <property type="protein sequence ID" value="KAL3626851.1"/>
    <property type="molecule type" value="Genomic_DNA"/>
</dbReference>
<proteinExistence type="predicted"/>
<feature type="region of interest" description="Disordered" evidence="1">
    <location>
        <begin position="1"/>
        <end position="47"/>
    </location>
</feature>
<comment type="caution">
    <text evidence="2">The sequence shown here is derived from an EMBL/GenBank/DDBJ whole genome shotgun (WGS) entry which is preliminary data.</text>
</comment>
<feature type="compositionally biased region" description="Polar residues" evidence="1">
    <location>
        <begin position="17"/>
        <end position="35"/>
    </location>
</feature>
<dbReference type="Gene3D" id="1.25.40.10">
    <property type="entry name" value="Tetratricopeptide repeat domain"/>
    <property type="match status" value="2"/>
</dbReference>
<gene>
    <name evidence="2" type="ORF">CASFOL_029256</name>
</gene>
<dbReference type="Proteomes" id="UP001632038">
    <property type="component" value="Unassembled WGS sequence"/>
</dbReference>
<organism evidence="2 3">
    <name type="scientific">Castilleja foliolosa</name>
    <dbReference type="NCBI Taxonomy" id="1961234"/>
    <lineage>
        <taxon>Eukaryota</taxon>
        <taxon>Viridiplantae</taxon>
        <taxon>Streptophyta</taxon>
        <taxon>Embryophyta</taxon>
        <taxon>Tracheophyta</taxon>
        <taxon>Spermatophyta</taxon>
        <taxon>Magnoliopsida</taxon>
        <taxon>eudicotyledons</taxon>
        <taxon>Gunneridae</taxon>
        <taxon>Pentapetalae</taxon>
        <taxon>asterids</taxon>
        <taxon>lamiids</taxon>
        <taxon>Lamiales</taxon>
        <taxon>Orobanchaceae</taxon>
        <taxon>Pedicularideae</taxon>
        <taxon>Castillejinae</taxon>
        <taxon>Castilleja</taxon>
    </lineage>
</organism>
<dbReference type="PANTHER" id="PTHR36350:SF3">
    <property type="entry name" value="TRANSMEMBRANE PROTEIN"/>
    <property type="match status" value="1"/>
</dbReference>
<name>A0ABD3CBY8_9LAMI</name>
<dbReference type="InterPro" id="IPR011990">
    <property type="entry name" value="TPR-like_helical_dom_sf"/>
</dbReference>